<sequence length="755" mass="83309">MIRAENISKNYVKKGRAIEALKPCSLSLPETGLVLITGETGSGKSTLLSLLSGLEKPTAGKVVCDQKDYASFVFQNASLMENMTLGENIALVKRLYPDAGVDGEALLYRFGLEERRDNYPNELSGGEKQRAAILIAILENKPVLFADEPTGSLDRAHTDDVARLLKELSRERLVVVVTHDVENFEALADRRIELSRGAVCRDEEAKSFSPAANSAPAPRRPTFGLRETFSVALGSVRSAKVRLGILLVMLLLSFLCIISSANNFFSTPVRQLYTALEAEHANSADFYKQIELDGSPYRMKFSDEEEQYYRETYGADLFYDDAASIYFSKGEYSVRPQEEQVRLYLKDHCDFPLLAGNGELKEGEYAVSDAIALLILDELYEQYEIDWEYADLIGGTYSLGKIAAVYSTGYDPSLPVPDETDVTLINAYRLHYFTACTTEESYFNDEAKAGSTQVYWRYGNGLADYSFNYFAYADFARPSGLSLLYGSDGPLEQGEIYLSEEIADGYAEDMEQLIGTTITIPVVELSGLPVRTELVTDVCDTPFTVAGIYESPFSYDTFVISDADFPDFFRQYAMQWVYHDSGISLSEYDLASVASLIEDDGLIGCSYLDGLVVISRNLLENYNPVLTIAAVMFLMTALFSFAAFLNDAVTKDRGELGVLRALGVTSGKLALVYVLQCAACLVLVFAAVCLLQFGMTALWNALFVSLAEGAVPILSYGYECVLVTAGVMAGFLLAAYLLILLKLHKKSSVDLVYGR</sequence>
<dbReference type="EMBL" id="DXAJ01000034">
    <property type="protein sequence ID" value="HJA02158.1"/>
    <property type="molecule type" value="Genomic_DNA"/>
</dbReference>
<dbReference type="PROSITE" id="PS00675">
    <property type="entry name" value="SIGMA54_INTERACT_1"/>
    <property type="match status" value="1"/>
</dbReference>
<name>A0A9D2H043_9FIRM</name>
<reference evidence="11" key="1">
    <citation type="journal article" date="2021" name="PeerJ">
        <title>Extensive microbial diversity within the chicken gut microbiome revealed by metagenomics and culture.</title>
        <authorList>
            <person name="Gilroy R."/>
            <person name="Ravi A."/>
            <person name="Getino M."/>
            <person name="Pursley I."/>
            <person name="Horton D.L."/>
            <person name="Alikhan N.F."/>
            <person name="Baker D."/>
            <person name="Gharbi K."/>
            <person name="Hall N."/>
            <person name="Watson M."/>
            <person name="Adriaenssens E.M."/>
            <person name="Foster-Nyarko E."/>
            <person name="Jarju S."/>
            <person name="Secka A."/>
            <person name="Antonio M."/>
            <person name="Oren A."/>
            <person name="Chaudhuri R.R."/>
            <person name="La Ragione R."/>
            <person name="Hildebrand F."/>
            <person name="Pallen M.J."/>
        </authorList>
    </citation>
    <scope>NUCLEOTIDE SEQUENCE</scope>
    <source>
        <strain evidence="11">CHK156-179</strain>
    </source>
</reference>
<dbReference type="Pfam" id="PF02687">
    <property type="entry name" value="FtsX"/>
    <property type="match status" value="1"/>
</dbReference>
<dbReference type="GO" id="GO:0022857">
    <property type="term" value="F:transmembrane transporter activity"/>
    <property type="evidence" value="ECO:0007669"/>
    <property type="project" value="TreeGrafter"/>
</dbReference>
<organism evidence="11 12">
    <name type="scientific">Candidatus Gallimonas gallistercoris</name>
    <dbReference type="NCBI Taxonomy" id="2838602"/>
    <lineage>
        <taxon>Bacteria</taxon>
        <taxon>Bacillati</taxon>
        <taxon>Bacillota</taxon>
        <taxon>Clostridia</taxon>
        <taxon>Candidatus Gallimonas</taxon>
    </lineage>
</organism>
<dbReference type="AlphaFoldDB" id="A0A9D2H043"/>
<comment type="caution">
    <text evidence="11">The sequence shown here is derived from an EMBL/GenBank/DDBJ whole genome shotgun (WGS) entry which is preliminary data.</text>
</comment>
<evidence type="ECO:0000313" key="12">
    <source>
        <dbReference type="Proteomes" id="UP000824221"/>
    </source>
</evidence>
<evidence type="ECO:0000256" key="5">
    <source>
        <dbReference type="ARBA" id="ARBA00022840"/>
    </source>
</evidence>
<evidence type="ECO:0000256" key="6">
    <source>
        <dbReference type="ARBA" id="ARBA00022989"/>
    </source>
</evidence>
<evidence type="ECO:0000256" key="2">
    <source>
        <dbReference type="ARBA" id="ARBA00022475"/>
    </source>
</evidence>
<dbReference type="PROSITE" id="PS50893">
    <property type="entry name" value="ABC_TRANSPORTER_2"/>
    <property type="match status" value="1"/>
</dbReference>
<dbReference type="InterPro" id="IPR003593">
    <property type="entry name" value="AAA+_ATPase"/>
</dbReference>
<evidence type="ECO:0000256" key="4">
    <source>
        <dbReference type="ARBA" id="ARBA00022741"/>
    </source>
</evidence>
<evidence type="ECO:0000256" key="3">
    <source>
        <dbReference type="ARBA" id="ARBA00022692"/>
    </source>
</evidence>
<feature type="transmembrane region" description="Helical" evidence="9">
    <location>
        <begin position="670"/>
        <end position="693"/>
    </location>
</feature>
<dbReference type="InterPro" id="IPR025662">
    <property type="entry name" value="Sigma_54_int_dom_ATP-bd_1"/>
</dbReference>
<dbReference type="InterPro" id="IPR017871">
    <property type="entry name" value="ABC_transporter-like_CS"/>
</dbReference>
<feature type="domain" description="ABC transporter" evidence="10">
    <location>
        <begin position="2"/>
        <end position="221"/>
    </location>
</feature>
<dbReference type="InterPro" id="IPR015854">
    <property type="entry name" value="ABC_transpr_LolD-like"/>
</dbReference>
<dbReference type="Proteomes" id="UP000824221">
    <property type="component" value="Unassembled WGS sequence"/>
</dbReference>
<dbReference type="InterPro" id="IPR003439">
    <property type="entry name" value="ABC_transporter-like_ATP-bd"/>
</dbReference>
<protein>
    <submittedName>
        <fullName evidence="11">ATP-binding cassette domain-containing protein</fullName>
    </submittedName>
</protein>
<keyword evidence="7 9" id="KW-0472">Membrane</keyword>
<keyword evidence="3 9" id="KW-0812">Transmembrane</keyword>
<dbReference type="PROSITE" id="PS00211">
    <property type="entry name" value="ABC_TRANSPORTER_1"/>
    <property type="match status" value="1"/>
</dbReference>
<feature type="transmembrane region" description="Helical" evidence="9">
    <location>
        <begin position="713"/>
        <end position="739"/>
    </location>
</feature>
<dbReference type="PANTHER" id="PTHR24220">
    <property type="entry name" value="IMPORT ATP-BINDING PROTEIN"/>
    <property type="match status" value="1"/>
</dbReference>
<dbReference type="InterPro" id="IPR003838">
    <property type="entry name" value="ABC3_permease_C"/>
</dbReference>
<comment type="similarity">
    <text evidence="8">Belongs to the ABC transporter superfamily. Macrolide exporter (TC 3.A.1.122) family.</text>
</comment>
<evidence type="ECO:0000313" key="11">
    <source>
        <dbReference type="EMBL" id="HJA02158.1"/>
    </source>
</evidence>
<dbReference type="GO" id="GO:0005886">
    <property type="term" value="C:plasma membrane"/>
    <property type="evidence" value="ECO:0007669"/>
    <property type="project" value="UniProtKB-SubCell"/>
</dbReference>
<feature type="transmembrane region" description="Helical" evidence="9">
    <location>
        <begin position="625"/>
        <end position="649"/>
    </location>
</feature>
<dbReference type="Gene3D" id="3.40.50.300">
    <property type="entry name" value="P-loop containing nucleotide triphosphate hydrolases"/>
    <property type="match status" value="1"/>
</dbReference>
<proteinExistence type="inferred from homology"/>
<keyword evidence="2" id="KW-1003">Cell membrane</keyword>
<dbReference type="GO" id="GO:0005524">
    <property type="term" value="F:ATP binding"/>
    <property type="evidence" value="ECO:0007669"/>
    <property type="project" value="UniProtKB-KW"/>
</dbReference>
<dbReference type="SUPFAM" id="SSF52540">
    <property type="entry name" value="P-loop containing nucleoside triphosphate hydrolases"/>
    <property type="match status" value="1"/>
</dbReference>
<keyword evidence="6 9" id="KW-1133">Transmembrane helix</keyword>
<dbReference type="SMART" id="SM00382">
    <property type="entry name" value="AAA"/>
    <property type="match status" value="1"/>
</dbReference>
<keyword evidence="5 11" id="KW-0067">ATP-binding</keyword>
<dbReference type="InterPro" id="IPR027417">
    <property type="entry name" value="P-loop_NTPase"/>
</dbReference>
<keyword evidence="4" id="KW-0547">Nucleotide-binding</keyword>
<comment type="subcellular location">
    <subcellularLocation>
        <location evidence="1">Cell inner membrane</location>
        <topology evidence="1">Multi-pass membrane protein</topology>
    </subcellularLocation>
</comment>
<reference evidence="11" key="2">
    <citation type="submission" date="2021-04" db="EMBL/GenBank/DDBJ databases">
        <authorList>
            <person name="Gilroy R."/>
        </authorList>
    </citation>
    <scope>NUCLEOTIDE SEQUENCE</scope>
    <source>
        <strain evidence="11">CHK156-179</strain>
    </source>
</reference>
<evidence type="ECO:0000259" key="10">
    <source>
        <dbReference type="PROSITE" id="PS50893"/>
    </source>
</evidence>
<accession>A0A9D2H043</accession>
<evidence type="ECO:0000256" key="1">
    <source>
        <dbReference type="ARBA" id="ARBA00004429"/>
    </source>
</evidence>
<evidence type="ECO:0000256" key="8">
    <source>
        <dbReference type="ARBA" id="ARBA00038388"/>
    </source>
</evidence>
<dbReference type="GO" id="GO:0016887">
    <property type="term" value="F:ATP hydrolysis activity"/>
    <property type="evidence" value="ECO:0007669"/>
    <property type="project" value="InterPro"/>
</dbReference>
<gene>
    <name evidence="11" type="ORF">H9797_02115</name>
</gene>
<dbReference type="Pfam" id="PF00005">
    <property type="entry name" value="ABC_tran"/>
    <property type="match status" value="1"/>
</dbReference>
<evidence type="ECO:0000256" key="9">
    <source>
        <dbReference type="SAM" id="Phobius"/>
    </source>
</evidence>
<feature type="transmembrane region" description="Helical" evidence="9">
    <location>
        <begin position="243"/>
        <end position="265"/>
    </location>
</feature>
<dbReference type="PANTHER" id="PTHR24220:SF86">
    <property type="entry name" value="ABC TRANSPORTER ABCH.1"/>
    <property type="match status" value="1"/>
</dbReference>
<evidence type="ECO:0000256" key="7">
    <source>
        <dbReference type="ARBA" id="ARBA00023136"/>
    </source>
</evidence>